<dbReference type="Pfam" id="PF00566">
    <property type="entry name" value="RabGAP-TBC"/>
    <property type="match status" value="1"/>
</dbReference>
<dbReference type="InterPro" id="IPR050302">
    <property type="entry name" value="Rab_GAP_TBC_domain"/>
</dbReference>
<name>A0ABP0RYG2_9DINO</name>
<comment type="similarity">
    <text evidence="1">Belongs to the FAM227 family.</text>
</comment>
<feature type="non-terminal residue" evidence="4">
    <location>
        <position position="1"/>
    </location>
</feature>
<comment type="caution">
    <text evidence="4">The sequence shown here is derived from an EMBL/GenBank/DDBJ whole genome shotgun (WGS) entry which is preliminary data.</text>
</comment>
<gene>
    <name evidence="4" type="ORF">SCF082_LOCUS49022</name>
</gene>
<dbReference type="InterPro" id="IPR029417">
    <property type="entry name" value="FAM227"/>
</dbReference>
<feature type="compositionally biased region" description="Basic residues" evidence="2">
    <location>
        <begin position="206"/>
        <end position="227"/>
    </location>
</feature>
<feature type="compositionally biased region" description="Basic and acidic residues" evidence="2">
    <location>
        <begin position="52"/>
        <end position="62"/>
    </location>
</feature>
<evidence type="ECO:0000259" key="3">
    <source>
        <dbReference type="PROSITE" id="PS50086"/>
    </source>
</evidence>
<feature type="region of interest" description="Disordered" evidence="2">
    <location>
        <begin position="1721"/>
        <end position="1752"/>
    </location>
</feature>
<feature type="region of interest" description="Disordered" evidence="2">
    <location>
        <begin position="1230"/>
        <end position="1506"/>
    </location>
</feature>
<organism evidence="4 5">
    <name type="scientific">Durusdinium trenchii</name>
    <dbReference type="NCBI Taxonomy" id="1381693"/>
    <lineage>
        <taxon>Eukaryota</taxon>
        <taxon>Sar</taxon>
        <taxon>Alveolata</taxon>
        <taxon>Dinophyceae</taxon>
        <taxon>Suessiales</taxon>
        <taxon>Symbiodiniaceae</taxon>
        <taxon>Durusdinium</taxon>
    </lineage>
</organism>
<accession>A0ABP0RYG2</accession>
<feature type="region of interest" description="Disordered" evidence="2">
    <location>
        <begin position="340"/>
        <end position="491"/>
    </location>
</feature>
<feature type="compositionally biased region" description="Low complexity" evidence="2">
    <location>
        <begin position="1322"/>
        <end position="1340"/>
    </location>
</feature>
<evidence type="ECO:0000313" key="5">
    <source>
        <dbReference type="Proteomes" id="UP001642464"/>
    </source>
</evidence>
<dbReference type="EMBL" id="CAXAMM010042477">
    <property type="protein sequence ID" value="CAK9105154.1"/>
    <property type="molecule type" value="Genomic_DNA"/>
</dbReference>
<evidence type="ECO:0000256" key="2">
    <source>
        <dbReference type="SAM" id="MobiDB-lite"/>
    </source>
</evidence>
<feature type="compositionally biased region" description="Acidic residues" evidence="2">
    <location>
        <begin position="63"/>
        <end position="72"/>
    </location>
</feature>
<protein>
    <submittedName>
        <fullName evidence="4">GTPase-activating protein AN11010</fullName>
    </submittedName>
</protein>
<feature type="compositionally biased region" description="Low complexity" evidence="2">
    <location>
        <begin position="23"/>
        <end position="35"/>
    </location>
</feature>
<feature type="compositionally biased region" description="Polar residues" evidence="2">
    <location>
        <begin position="98"/>
        <end position="107"/>
    </location>
</feature>
<dbReference type="InterPro" id="IPR035969">
    <property type="entry name" value="Rab-GAP_TBC_sf"/>
</dbReference>
<dbReference type="PROSITE" id="PS50086">
    <property type="entry name" value="TBC_RABGAP"/>
    <property type="match status" value="1"/>
</dbReference>
<dbReference type="PANTHER" id="PTHR47219">
    <property type="entry name" value="RAB GTPASE-ACTIVATING PROTEIN 1-LIKE"/>
    <property type="match status" value="1"/>
</dbReference>
<feature type="compositionally biased region" description="Basic and acidic residues" evidence="2">
    <location>
        <begin position="344"/>
        <end position="361"/>
    </location>
</feature>
<dbReference type="Gene3D" id="1.10.472.80">
    <property type="entry name" value="Ypt/Rab-GAP domain of gyp1p, domain 3"/>
    <property type="match status" value="1"/>
</dbReference>
<sequence length="1891" mass="204611">RARGGTAAGGMSVAASSPKSGRTTLATSPSTTASPVFAGSGGSGKRQHNRSHTHEITMRYAEEQGEAEDEDGPGGTTGATRRAGNCAEAGPDGRVTDENGSLQSGSGKVNRVRRVLSEPRVVSALDLSRAGLAQLESLEHSVWVTSDEEDGDWMIQDNDPCADHLVEEQQALHGAEDEVSSHSDAGSVVEVALDAEEAQSPDLVRTQRKKVTGKRSQRKRKKSRRKRDKDAVQVPYFKDPNGEIRDEYGFKVEEKEPEYLCTPKLGRNNSKHAHVPHDAKKKILSKEADRKRQRRVWGHLLDAFGGDIQNLPSSSFERWRKYSGSSRPHESAELYLYRLSSPYPDDKDPVLRALRDNDQDRGQNPPTFDSPGGASHRKQHSGNSTSGAGGSTSSTTGNDSPRRSSRALHAIGSVVRSIKSRTTRASKRKERPQGENGSPTTLEMRTHRRQLSGMSDMGASATTTESESGREDSPRNVPRHSPRAGVSAGMHRANTLSSERNGSEIDAHVAPPPVAVSMATSQEGTEPSINDPSPALLRNLTSTIRHVGIPPRLRRPIWLCCSGALNKQRQSGPKEQYEHLLQMATMGPDTPAMAGVIERDLHRTFPTNYHFEEEEGITRMRRVLLAYSLRNKSIGYCQSMNFLVAVLLLHMEESLAFWALAAIVEDLVPGHYTKQMTGMHVDQKVFESLVKHRLPKVFTHLDALNFPLEFVTYQWFLCLFVNSLPLETTLRIWDCFLHEGSKALFRAALAILMILQKEILACNSFQEVHECLNLGDNVEKKGLLTGDKVLKLAYDPIWFRSFPSSKLSQLRALHLPGVLETLGKQADWEDFTNGKPRSDASTKTVVPAVIVPDGGAVEVDEKAPMADMGTTVVVSEGDQQLEKQQQGLPDSDQICDGRVSTLSVDLPDEDVVCEALSTNQSLSTIGTTGGGNFECSSTEAGKIVAPSSSSRESIGSDGLVEAKRSTSELNQPWHARSGTQDEHGANLQMSGDLKLKMRTLSPELSSRRERQVQRRPSKSFKYKVLSDDGNYSPRDAMSRLGISTDSHPAVRPASLSAHSPKVSLFGPDERRRQRGVSLPRRASTNSPILLQQLGLSSETFIQDTGSWARVGTGDLPTDPVMGVRRSDPSGTLSDENASCNPASSNGDDAPSGGAKSAQSHAAEPIPGDWSVECSNADELQATVEAVSANESVRMGDNDDDDDASDIPSEFSGLLPGLAYVMSAQQVTLEEGQLTPRKTKRPISVSTSGASQMSEESVFEATDPIEVLAGRPSTAPSRPALAVSPALERPANVSTSTASGSSERSSASNRRRGSASKLRSFWSATHAARRSPAASPRSTASDGGSPRSGDTRQRRKSSAGERALSSAAATGAKKRTIISAHTLNRSVRQPEEEASEQLSNQAPEHAQTRSAVHRREKEGGAASGGEAVVEQRFEIEEEENGGDSGSGGTFVTDAFGGELDGSSQGKRKAGGQGASTTGPTGARQSLGRRQDVGGKISPTPSGHHKVTRVEEENLDWVYDEELLSSETPPLPARVDLRVVICTVVETLRFSSLQRKTQWRKLFSRAESRRVVEACFWMIFLDNFVETSSSSEGKRGENAVSAFAGVKTTPVEEETLDKARSAVYDRLSDRFFYLFSSLTPKSKDVLLSLFPDAVGQTLHASLCAAFPNSQFDYAFRQRLLRTVSKWFVGPAAAAVADVSHWGGESEKKQRGSMRRIMLMNLDEGKANGGSLPTGSSPSKPHTLPPVSGAVGTSTTSLAASGGVSGQGGPGTAAAAAAVAAATAAGPSGGAMVMHKRHLKHQRHQHRDDSPRGNLVHVEAVTVHETLELTRSPLIDHFMKRHHIKAKRGARDGFRMTQSKRVYKPVAPTFHEGDDGEVRMVVADRNQEDGQLEA</sequence>
<feature type="region of interest" description="Disordered" evidence="2">
    <location>
        <begin position="1001"/>
        <end position="1083"/>
    </location>
</feature>
<feature type="compositionally biased region" description="Low complexity" evidence="2">
    <location>
        <begin position="381"/>
        <end position="398"/>
    </location>
</feature>
<dbReference type="PANTHER" id="PTHR47219:SF20">
    <property type="entry name" value="TBC1 DOMAIN FAMILY MEMBER 2B"/>
    <property type="match status" value="1"/>
</dbReference>
<feature type="compositionally biased region" description="Basic residues" evidence="2">
    <location>
        <begin position="418"/>
        <end position="430"/>
    </location>
</feature>
<dbReference type="SUPFAM" id="SSF47923">
    <property type="entry name" value="Ypt/Rab-GAP domain of gyp1p"/>
    <property type="match status" value="2"/>
</dbReference>
<reference evidence="4 5" key="1">
    <citation type="submission" date="2024-02" db="EMBL/GenBank/DDBJ databases">
        <authorList>
            <person name="Chen Y."/>
            <person name="Shah S."/>
            <person name="Dougan E. K."/>
            <person name="Thang M."/>
            <person name="Chan C."/>
        </authorList>
    </citation>
    <scope>NUCLEOTIDE SEQUENCE [LARGE SCALE GENOMIC DNA]</scope>
</reference>
<feature type="compositionally biased region" description="Low complexity" evidence="2">
    <location>
        <begin position="1290"/>
        <end position="1307"/>
    </location>
</feature>
<dbReference type="Gene3D" id="1.10.8.270">
    <property type="entry name" value="putative rabgap domain of human tbc1 domain family member 14 like domains"/>
    <property type="match status" value="1"/>
</dbReference>
<keyword evidence="5" id="KW-1185">Reference proteome</keyword>
<feature type="region of interest" description="Disordered" evidence="2">
    <location>
        <begin position="1109"/>
        <end position="1171"/>
    </location>
</feature>
<evidence type="ECO:0000313" key="4">
    <source>
        <dbReference type="EMBL" id="CAK9105154.1"/>
    </source>
</evidence>
<feature type="compositionally biased region" description="Polar residues" evidence="2">
    <location>
        <begin position="1128"/>
        <end position="1146"/>
    </location>
</feature>
<feature type="region of interest" description="Disordered" evidence="2">
    <location>
        <begin position="1187"/>
        <end position="1210"/>
    </location>
</feature>
<feature type="compositionally biased region" description="Polar residues" evidence="2">
    <location>
        <begin position="1243"/>
        <end position="1254"/>
    </location>
</feature>
<feature type="region of interest" description="Disordered" evidence="2">
    <location>
        <begin position="262"/>
        <end position="292"/>
    </location>
</feature>
<dbReference type="InterPro" id="IPR000195">
    <property type="entry name" value="Rab-GAP-TBC_dom"/>
</dbReference>
<dbReference type="Proteomes" id="UP001642464">
    <property type="component" value="Unassembled WGS sequence"/>
</dbReference>
<feature type="compositionally biased region" description="Basic residues" evidence="2">
    <location>
        <begin position="269"/>
        <end position="283"/>
    </location>
</feature>
<proteinExistence type="inferred from homology"/>
<feature type="region of interest" description="Disordered" evidence="2">
    <location>
        <begin position="171"/>
        <end position="240"/>
    </location>
</feature>
<feature type="region of interest" description="Disordered" evidence="2">
    <location>
        <begin position="1"/>
        <end position="110"/>
    </location>
</feature>
<dbReference type="Pfam" id="PF14922">
    <property type="entry name" value="FWWh"/>
    <property type="match status" value="1"/>
</dbReference>
<feature type="compositionally biased region" description="Polar residues" evidence="2">
    <location>
        <begin position="1473"/>
        <end position="1482"/>
    </location>
</feature>
<evidence type="ECO:0000256" key="1">
    <source>
        <dbReference type="ARBA" id="ARBA00008666"/>
    </source>
</evidence>
<feature type="compositionally biased region" description="Polar residues" evidence="2">
    <location>
        <begin position="1728"/>
        <end position="1737"/>
    </location>
</feature>
<dbReference type="SMART" id="SM00164">
    <property type="entry name" value="TBC"/>
    <property type="match status" value="1"/>
</dbReference>
<feature type="domain" description="Rab-GAP TBC" evidence="3">
    <location>
        <begin position="548"/>
        <end position="740"/>
    </location>
</feature>